<protein>
    <submittedName>
        <fullName evidence="1">Uncharacterized protein</fullName>
    </submittedName>
</protein>
<keyword evidence="2" id="KW-1185">Reference proteome</keyword>
<reference evidence="1" key="1">
    <citation type="submission" date="2021-12" db="EMBL/GenBank/DDBJ databases">
        <authorList>
            <person name="King R."/>
        </authorList>
    </citation>
    <scope>NUCLEOTIDE SEQUENCE</scope>
</reference>
<reference evidence="1" key="2">
    <citation type="submission" date="2022-10" db="EMBL/GenBank/DDBJ databases">
        <authorList>
            <consortium name="ENA_rothamsted_submissions"/>
            <consortium name="culmorum"/>
            <person name="King R."/>
        </authorList>
    </citation>
    <scope>NUCLEOTIDE SEQUENCE</scope>
</reference>
<proteinExistence type="predicted"/>
<dbReference type="OrthoDB" id="202234at2759"/>
<name>A0A9N9QTW4_9NEOP</name>
<gene>
    <name evidence="1" type="ORF">DIATSA_LOCUS1372</name>
</gene>
<accession>A0A9N9QTW4</accession>
<dbReference type="EMBL" id="OU893341">
    <property type="protein sequence ID" value="CAG9783182.1"/>
    <property type="molecule type" value="Genomic_DNA"/>
</dbReference>
<evidence type="ECO:0000313" key="1">
    <source>
        <dbReference type="EMBL" id="CAG9783182.1"/>
    </source>
</evidence>
<evidence type="ECO:0000313" key="2">
    <source>
        <dbReference type="Proteomes" id="UP001153714"/>
    </source>
</evidence>
<dbReference type="AlphaFoldDB" id="A0A9N9QTW4"/>
<sequence length="71" mass="8184">MPVVFSQYYFLDSETKTFEPGKVIITTLPPIPTKGMTRNDLDDLSEMARHQMIEVFHDSSRDLVVQNKIVI</sequence>
<organism evidence="1 2">
    <name type="scientific">Diatraea saccharalis</name>
    <name type="common">sugarcane borer</name>
    <dbReference type="NCBI Taxonomy" id="40085"/>
    <lineage>
        <taxon>Eukaryota</taxon>
        <taxon>Metazoa</taxon>
        <taxon>Ecdysozoa</taxon>
        <taxon>Arthropoda</taxon>
        <taxon>Hexapoda</taxon>
        <taxon>Insecta</taxon>
        <taxon>Pterygota</taxon>
        <taxon>Neoptera</taxon>
        <taxon>Endopterygota</taxon>
        <taxon>Lepidoptera</taxon>
        <taxon>Glossata</taxon>
        <taxon>Ditrysia</taxon>
        <taxon>Pyraloidea</taxon>
        <taxon>Crambidae</taxon>
        <taxon>Crambinae</taxon>
        <taxon>Diatraea</taxon>
    </lineage>
</organism>
<dbReference type="Proteomes" id="UP001153714">
    <property type="component" value="Chromosome 10"/>
</dbReference>